<evidence type="ECO:0000313" key="2">
    <source>
        <dbReference type="EMBL" id="RRN45959.1"/>
    </source>
</evidence>
<dbReference type="InterPro" id="IPR050902">
    <property type="entry name" value="ABC_Transporter_SBP"/>
</dbReference>
<feature type="domain" description="Fe/B12 periplasmic-binding" evidence="1">
    <location>
        <begin position="19"/>
        <end position="286"/>
    </location>
</feature>
<dbReference type="Gene3D" id="3.40.50.1980">
    <property type="entry name" value="Nitrogenase molybdenum iron protein domain"/>
    <property type="match status" value="2"/>
</dbReference>
<dbReference type="EMBL" id="RRUE01000001">
    <property type="protein sequence ID" value="RRN45959.1"/>
    <property type="molecule type" value="Genomic_DNA"/>
</dbReference>
<dbReference type="OrthoDB" id="9775594at2"/>
<dbReference type="Pfam" id="PF01497">
    <property type="entry name" value="Peripla_BP_2"/>
    <property type="match status" value="1"/>
</dbReference>
<dbReference type="PANTHER" id="PTHR30535:SF34">
    <property type="entry name" value="MOLYBDATE-BINDING PROTEIN MOLA"/>
    <property type="match status" value="1"/>
</dbReference>
<name>A0A426FTA8_9BURK</name>
<evidence type="ECO:0000259" key="1">
    <source>
        <dbReference type="PROSITE" id="PS50983"/>
    </source>
</evidence>
<dbReference type="Gene3D" id="1.20.58.2180">
    <property type="match status" value="1"/>
</dbReference>
<dbReference type="InterPro" id="IPR002491">
    <property type="entry name" value="ABC_transptr_periplasmic_BD"/>
</dbReference>
<keyword evidence="3" id="KW-1185">Reference proteome</keyword>
<comment type="caution">
    <text evidence="2">The sequence shown here is derived from an EMBL/GenBank/DDBJ whole genome shotgun (WGS) entry which is preliminary data.</text>
</comment>
<reference evidence="2 3" key="1">
    <citation type="submission" date="2018-11" db="EMBL/GenBank/DDBJ databases">
        <title>Genome sequencing of Lautropia sp. KCOM 2505 (= ChDC F240).</title>
        <authorList>
            <person name="Kook J.-K."/>
            <person name="Park S.-N."/>
            <person name="Lim Y.K."/>
        </authorList>
    </citation>
    <scope>NUCLEOTIDE SEQUENCE [LARGE SCALE GENOMIC DNA]</scope>
    <source>
        <strain evidence="2 3">KCOM 2505</strain>
    </source>
</reference>
<dbReference type="SUPFAM" id="SSF53807">
    <property type="entry name" value="Helical backbone' metal receptor"/>
    <property type="match status" value="1"/>
</dbReference>
<dbReference type="AlphaFoldDB" id="A0A426FTA8"/>
<proteinExistence type="predicted"/>
<organism evidence="2 3">
    <name type="scientific">Lautropia dentalis</name>
    <dbReference type="NCBI Taxonomy" id="2490857"/>
    <lineage>
        <taxon>Bacteria</taxon>
        <taxon>Pseudomonadati</taxon>
        <taxon>Pseudomonadota</taxon>
        <taxon>Betaproteobacteria</taxon>
        <taxon>Burkholderiales</taxon>
        <taxon>Burkholderiaceae</taxon>
        <taxon>Lautropia</taxon>
    </lineage>
</organism>
<protein>
    <submittedName>
        <fullName evidence="2">Iron ABC transporter substrate-binding protein</fullName>
    </submittedName>
</protein>
<sequence>MIVARFGGRAGLPAPGHIRRVFAAGPPAGVLVAVLAPEKLLGWPTPLADGARALLGPALHNLPVTGRLAGRGSTVPLEALIEQDPDLVLDAGTADDTYVSGMRRVSEQTGLPTVLIQGRIGEQAAQLREVGHLLGVAGRGARLAGEAQHFIDLATRIRNGIPPAQRPRVYFDRGTDGLETARPGSINAELLDFCAAHNVAAGMKQGSLARVSMEQLLQWDPQIIVTQDAAFARRVRTDPLWRNISAVRTGRVHCAPALPFGWLDSPPGVNRLIGIRWLLEHLHPGHPALRGQNPLPQTVQHFFRLFYGHPLPAADAQRLLAGSWTPA</sequence>
<dbReference type="PROSITE" id="PS50983">
    <property type="entry name" value="FE_B12_PBP"/>
    <property type="match status" value="1"/>
</dbReference>
<dbReference type="Proteomes" id="UP000270261">
    <property type="component" value="Unassembled WGS sequence"/>
</dbReference>
<dbReference type="PANTHER" id="PTHR30535">
    <property type="entry name" value="VITAMIN B12-BINDING PROTEIN"/>
    <property type="match status" value="1"/>
</dbReference>
<gene>
    <name evidence="2" type="ORF">EHV23_07650</name>
</gene>
<evidence type="ECO:0000313" key="3">
    <source>
        <dbReference type="Proteomes" id="UP000270261"/>
    </source>
</evidence>
<accession>A0A426FTA8</accession>